<protein>
    <recommendedName>
        <fullName evidence="4">AB hydrolase-1 domain-containing protein</fullName>
    </recommendedName>
</protein>
<dbReference type="NCBIfam" id="TIGR01392">
    <property type="entry name" value="homoserO_Ac_trn"/>
    <property type="match status" value="1"/>
</dbReference>
<gene>
    <name evidence="5" type="ORF">HK100_002022</name>
</gene>
<dbReference type="GO" id="GO:0004414">
    <property type="term" value="F:homoserine O-acetyltransferase activity"/>
    <property type="evidence" value="ECO:0007669"/>
    <property type="project" value="TreeGrafter"/>
</dbReference>
<feature type="active site" description="Nucleophile" evidence="2">
    <location>
        <position position="217"/>
    </location>
</feature>
<dbReference type="Gene3D" id="3.40.50.1820">
    <property type="entry name" value="alpha/beta hydrolase"/>
    <property type="match status" value="1"/>
</dbReference>
<evidence type="ECO:0000256" key="2">
    <source>
        <dbReference type="PIRSR" id="PIRSR000443-1"/>
    </source>
</evidence>
<evidence type="ECO:0000256" key="1">
    <source>
        <dbReference type="ARBA" id="ARBA00006886"/>
    </source>
</evidence>
<dbReference type="Proteomes" id="UP001211907">
    <property type="component" value="Unassembled WGS sequence"/>
</dbReference>
<dbReference type="PANTHER" id="PTHR32268:SF16">
    <property type="entry name" value="SERINE O-SUCCINYLTRANSFERASE"/>
    <property type="match status" value="1"/>
</dbReference>
<sequence>MAVFAPPVQQCLRFTIRKFSTSSNSQTLSGFTSASAQSRLATATQQQPSSLLSDRKPPRPPSSPVIKPQVLRSNKPYELYKHNAPFKMHLGGELPSFEIAYESWGKMNERKDNVILLTTGMSGSSHAKSHYGNRQDGWWEKFIGPRLPLDTEKFHIICTNSLGGCYGSTGPSSINPATGDRYATDFPMVTVWDIVRAQFRLLDSLGVERAHAVVGSSMGGMTSLAAAALYPDRVGRIVSISAAARSHPYSIALRHVQRQVLMSDINWKDGKYYDGEPPQKGLSLARQIGTITYRSGPEWEIRFGRKRVDPKFKQGLSTDFMIESYLDHQGKKWKYDANSFLYLSRAMDMFDMSDRPDFDPNDETKHVLRESVPNFRDKEDKNVTDYMHTHHLTKGMSTIGCPVLVIGVKSDFLIPSWQQKEIATCLRAAGNNMVTHFEIDGVYGHDTFLLDFSNVGSAVKGHLEIDVSHSAPGEWFI</sequence>
<dbReference type="GO" id="GO:0006535">
    <property type="term" value="P:cysteine biosynthetic process from serine"/>
    <property type="evidence" value="ECO:0007669"/>
    <property type="project" value="TreeGrafter"/>
</dbReference>
<dbReference type="InterPro" id="IPR008220">
    <property type="entry name" value="HAT_MetX-like"/>
</dbReference>
<evidence type="ECO:0000313" key="6">
    <source>
        <dbReference type="Proteomes" id="UP001211907"/>
    </source>
</evidence>
<dbReference type="InterPro" id="IPR000073">
    <property type="entry name" value="AB_hydrolase_1"/>
</dbReference>
<name>A0AAD5T1Z1_9FUNG</name>
<evidence type="ECO:0000313" key="5">
    <source>
        <dbReference type="EMBL" id="KAJ3113316.1"/>
    </source>
</evidence>
<dbReference type="Pfam" id="PF00561">
    <property type="entry name" value="Abhydrolase_1"/>
    <property type="match status" value="1"/>
</dbReference>
<dbReference type="AlphaFoldDB" id="A0AAD5T1Z1"/>
<comment type="caution">
    <text evidence="5">The sequence shown here is derived from an EMBL/GenBank/DDBJ whole genome shotgun (WGS) entry which is preliminary data.</text>
</comment>
<accession>A0AAD5T1Z1</accession>
<dbReference type="InterPro" id="IPR029058">
    <property type="entry name" value="AB_hydrolase_fold"/>
</dbReference>
<organism evidence="5 6">
    <name type="scientific">Physocladia obscura</name>
    <dbReference type="NCBI Taxonomy" id="109957"/>
    <lineage>
        <taxon>Eukaryota</taxon>
        <taxon>Fungi</taxon>
        <taxon>Fungi incertae sedis</taxon>
        <taxon>Chytridiomycota</taxon>
        <taxon>Chytridiomycota incertae sedis</taxon>
        <taxon>Chytridiomycetes</taxon>
        <taxon>Chytridiales</taxon>
        <taxon>Chytriomycetaceae</taxon>
        <taxon>Physocladia</taxon>
    </lineage>
</organism>
<dbReference type="GO" id="GO:0009092">
    <property type="term" value="P:homoserine metabolic process"/>
    <property type="evidence" value="ECO:0007669"/>
    <property type="project" value="TreeGrafter"/>
</dbReference>
<reference evidence="5" key="1">
    <citation type="submission" date="2020-05" db="EMBL/GenBank/DDBJ databases">
        <title>Phylogenomic resolution of chytrid fungi.</title>
        <authorList>
            <person name="Stajich J.E."/>
            <person name="Amses K."/>
            <person name="Simmons R."/>
            <person name="Seto K."/>
            <person name="Myers J."/>
            <person name="Bonds A."/>
            <person name="Quandt C.A."/>
            <person name="Barry K."/>
            <person name="Liu P."/>
            <person name="Grigoriev I."/>
            <person name="Longcore J.E."/>
            <person name="James T.Y."/>
        </authorList>
    </citation>
    <scope>NUCLEOTIDE SEQUENCE</scope>
    <source>
        <strain evidence="5">JEL0513</strain>
    </source>
</reference>
<dbReference type="GO" id="GO:0005739">
    <property type="term" value="C:mitochondrion"/>
    <property type="evidence" value="ECO:0007669"/>
    <property type="project" value="TreeGrafter"/>
</dbReference>
<proteinExistence type="inferred from homology"/>
<feature type="domain" description="AB hydrolase-1" evidence="4">
    <location>
        <begin position="114"/>
        <end position="423"/>
    </location>
</feature>
<dbReference type="GO" id="GO:0009086">
    <property type="term" value="P:methionine biosynthetic process"/>
    <property type="evidence" value="ECO:0007669"/>
    <property type="project" value="TreeGrafter"/>
</dbReference>
<dbReference type="PIRSF" id="PIRSF000443">
    <property type="entry name" value="Homoser_Ac_trans"/>
    <property type="match status" value="1"/>
</dbReference>
<feature type="active site" evidence="2">
    <location>
        <position position="411"/>
    </location>
</feature>
<keyword evidence="6" id="KW-1185">Reference proteome</keyword>
<feature type="compositionally biased region" description="Polar residues" evidence="3">
    <location>
        <begin position="23"/>
        <end position="47"/>
    </location>
</feature>
<dbReference type="NCBIfam" id="NF001209">
    <property type="entry name" value="PRK00175.1"/>
    <property type="match status" value="1"/>
</dbReference>
<evidence type="ECO:0000259" key="4">
    <source>
        <dbReference type="Pfam" id="PF00561"/>
    </source>
</evidence>
<dbReference type="GO" id="GO:0009001">
    <property type="term" value="F:serine O-acetyltransferase activity"/>
    <property type="evidence" value="ECO:0007669"/>
    <property type="project" value="TreeGrafter"/>
</dbReference>
<dbReference type="HAMAP" id="MF_00296">
    <property type="entry name" value="MetX_acyltransf"/>
    <property type="match status" value="1"/>
</dbReference>
<dbReference type="EMBL" id="JADGJH010001458">
    <property type="protein sequence ID" value="KAJ3113316.1"/>
    <property type="molecule type" value="Genomic_DNA"/>
</dbReference>
<dbReference type="SUPFAM" id="SSF53474">
    <property type="entry name" value="alpha/beta-Hydrolases"/>
    <property type="match status" value="1"/>
</dbReference>
<feature type="region of interest" description="Disordered" evidence="3">
    <location>
        <begin position="23"/>
        <end position="68"/>
    </location>
</feature>
<evidence type="ECO:0000256" key="3">
    <source>
        <dbReference type="SAM" id="MobiDB-lite"/>
    </source>
</evidence>
<comment type="similarity">
    <text evidence="1">Belongs to the AB hydrolase superfamily. MetX family.</text>
</comment>
<dbReference type="PANTHER" id="PTHR32268">
    <property type="entry name" value="HOMOSERINE O-ACETYLTRANSFERASE"/>
    <property type="match status" value="1"/>
</dbReference>
<feature type="active site" evidence="2">
    <location>
        <position position="445"/>
    </location>
</feature>